<reference evidence="2 3" key="1">
    <citation type="journal article" date="2018" name="Evol. Lett.">
        <title>Horizontal gene cluster transfer increased hallucinogenic mushroom diversity.</title>
        <authorList>
            <person name="Reynolds H.T."/>
            <person name="Vijayakumar V."/>
            <person name="Gluck-Thaler E."/>
            <person name="Korotkin H.B."/>
            <person name="Matheny P.B."/>
            <person name="Slot J.C."/>
        </authorList>
    </citation>
    <scope>NUCLEOTIDE SEQUENCE [LARGE SCALE GENOMIC DNA]</scope>
    <source>
        <strain evidence="2 3">2631</strain>
    </source>
</reference>
<dbReference type="SUPFAM" id="SSF52113">
    <property type="entry name" value="BRCT domain"/>
    <property type="match status" value="1"/>
</dbReference>
<evidence type="ECO:0000313" key="2">
    <source>
        <dbReference type="EMBL" id="PPQ90542.1"/>
    </source>
</evidence>
<dbReference type="Proteomes" id="UP000283269">
    <property type="component" value="Unassembled WGS sequence"/>
</dbReference>
<dbReference type="AlphaFoldDB" id="A0A409XIG0"/>
<dbReference type="CDD" id="cd00027">
    <property type="entry name" value="BRCT"/>
    <property type="match status" value="1"/>
</dbReference>
<dbReference type="STRING" id="93625.A0A409XIG0"/>
<dbReference type="InParanoid" id="A0A409XIG0"/>
<dbReference type="Gene3D" id="1.10.10.60">
    <property type="entry name" value="Homeodomain-like"/>
    <property type="match status" value="1"/>
</dbReference>
<evidence type="ECO:0000313" key="3">
    <source>
        <dbReference type="Proteomes" id="UP000283269"/>
    </source>
</evidence>
<dbReference type="CDD" id="cd11655">
    <property type="entry name" value="rap1_myb-like"/>
    <property type="match status" value="1"/>
</dbReference>
<feature type="region of interest" description="Disordered" evidence="1">
    <location>
        <begin position="289"/>
        <end position="366"/>
    </location>
</feature>
<feature type="region of interest" description="Disordered" evidence="1">
    <location>
        <begin position="458"/>
        <end position="480"/>
    </location>
</feature>
<gene>
    <name evidence="2" type="ORF">CVT25_015856</name>
</gene>
<dbReference type="InterPro" id="IPR036420">
    <property type="entry name" value="BRCT_dom_sf"/>
</dbReference>
<protein>
    <submittedName>
        <fullName evidence="2">Uncharacterized protein</fullName>
    </submittedName>
</protein>
<feature type="region of interest" description="Disordered" evidence="1">
    <location>
        <begin position="1"/>
        <end position="33"/>
    </location>
</feature>
<feature type="region of interest" description="Disordered" evidence="1">
    <location>
        <begin position="206"/>
        <end position="254"/>
    </location>
</feature>
<sequence>MAPARSSTRRGHPAQVQPTSPVQSAETNDPNVNKELFLDPMLGTPLAIYIEKDVEDKDTISQLIIKHGGLVSPGYSVDPHKESGQNLWRQYAGKKGKIVLSATWVQECVKMNQLQTFQSNWAGCKVLGTETVYQASTSRRPDEAASSSNRQIQSIHPHALQAAMPPVDPNIHSYSFQVYAPPLQPTPPRGIPAGPPQWQVGIAPAQTHLHGPPAPAPPSTHPHMIHRPPAQPLSQPPSQHYRDDAWDGYNTPDEIAPQPAAYDYRYREDQAGWVAGPGPYYEPSYDHGYGQPAYIEEPAGQSSGSNSVTGQPTHLSGSSVPPNAEPADKPRGRKRTRTQAPPAASAASLVVNRNPPARSPTPPTRVIKSTYGGNLFTADDVIYLKKYIDYCQDQCLVLSFYSWRRYCNKHQIRLGGYTMNHDRSESPGMGDDLNIEMEPDVIPRAQNSVSTRLDMSAATAAAAAAPQRNRSPTPPRALFRSTTGKGVAFTQEDVTFLVRFMEYRKSQGVLDMVAFWKDVAAKAPHHSRASWMKFWRRHKHELARTDGDEPLPAPPDKKMRYSKEDDVLLAKYFYNKPDGTSDKIFQAFGRLHPHHPWKGWQEHHRIHKTKIEHLMQLLGAGEDLDTQDMDES</sequence>
<feature type="compositionally biased region" description="Polar residues" evidence="1">
    <location>
        <begin position="300"/>
        <end position="321"/>
    </location>
</feature>
<keyword evidence="3" id="KW-1185">Reference proteome</keyword>
<evidence type="ECO:0000256" key="1">
    <source>
        <dbReference type="SAM" id="MobiDB-lite"/>
    </source>
</evidence>
<organism evidence="2 3">
    <name type="scientific">Psilocybe cyanescens</name>
    <dbReference type="NCBI Taxonomy" id="93625"/>
    <lineage>
        <taxon>Eukaryota</taxon>
        <taxon>Fungi</taxon>
        <taxon>Dikarya</taxon>
        <taxon>Basidiomycota</taxon>
        <taxon>Agaricomycotina</taxon>
        <taxon>Agaricomycetes</taxon>
        <taxon>Agaricomycetidae</taxon>
        <taxon>Agaricales</taxon>
        <taxon>Agaricineae</taxon>
        <taxon>Strophariaceae</taxon>
        <taxon>Psilocybe</taxon>
    </lineage>
</organism>
<name>A0A409XIG0_PSICY</name>
<dbReference type="OrthoDB" id="3358963at2759"/>
<comment type="caution">
    <text evidence="2">The sequence shown here is derived from an EMBL/GenBank/DDBJ whole genome shotgun (WGS) entry which is preliminary data.</text>
</comment>
<dbReference type="EMBL" id="NHYD01001616">
    <property type="protein sequence ID" value="PPQ90542.1"/>
    <property type="molecule type" value="Genomic_DNA"/>
</dbReference>
<accession>A0A409XIG0</accession>
<feature type="compositionally biased region" description="Polar residues" evidence="1">
    <location>
        <begin position="16"/>
        <end position="31"/>
    </location>
</feature>
<proteinExistence type="predicted"/>